<name>A0A375J076_9BURK</name>
<dbReference type="EMBL" id="OVTA01000022">
    <property type="protein sequence ID" value="SPR98594.1"/>
    <property type="molecule type" value="Genomic_DNA"/>
</dbReference>
<accession>A0A375J076</accession>
<dbReference type="Proteomes" id="UP000256805">
    <property type="component" value="Unassembled WGS sequence"/>
</dbReference>
<evidence type="ECO:0000256" key="1">
    <source>
        <dbReference type="SAM" id="MobiDB-lite"/>
    </source>
</evidence>
<evidence type="ECO:0000313" key="3">
    <source>
        <dbReference type="Proteomes" id="UP000256805"/>
    </source>
</evidence>
<reference evidence="2 3" key="1">
    <citation type="submission" date="2018-01" db="EMBL/GenBank/DDBJ databases">
        <authorList>
            <person name="Gaut B.S."/>
            <person name="Morton B.R."/>
            <person name="Clegg M.T."/>
            <person name="Duvall M.R."/>
        </authorList>
    </citation>
    <scope>NUCLEOTIDE SEQUENCE [LARGE SCALE GENOMIC DNA]</scope>
    <source>
        <strain evidence="2">Cupriavidus taiwanensis cmp 52</strain>
    </source>
</reference>
<gene>
    <name evidence="2" type="ORF">CBM2634_A290009</name>
</gene>
<feature type="region of interest" description="Disordered" evidence="1">
    <location>
        <begin position="19"/>
        <end position="38"/>
    </location>
</feature>
<dbReference type="AlphaFoldDB" id="A0A375J076"/>
<sequence>MLPAVLPGNSACRQRVGEMGNQTLGKGGHPSAKSCNSPNVEIRPIEDGIPSARHQSMLGSDSHRVMISSLVATVALPA</sequence>
<proteinExistence type="predicted"/>
<organism evidence="2 3">
    <name type="scientific">Cupriavidus taiwanensis</name>
    <dbReference type="NCBI Taxonomy" id="164546"/>
    <lineage>
        <taxon>Bacteria</taxon>
        <taxon>Pseudomonadati</taxon>
        <taxon>Pseudomonadota</taxon>
        <taxon>Betaproteobacteria</taxon>
        <taxon>Burkholderiales</taxon>
        <taxon>Burkholderiaceae</taxon>
        <taxon>Cupriavidus</taxon>
    </lineage>
</organism>
<evidence type="ECO:0000313" key="2">
    <source>
        <dbReference type="EMBL" id="SPR98594.1"/>
    </source>
</evidence>
<protein>
    <submittedName>
        <fullName evidence="2">Uncharacterized protein</fullName>
    </submittedName>
</protein>